<accession>A0A0R3KSB0</accession>
<dbReference type="PANTHER" id="PTHR32243">
    <property type="entry name" value="MALTOSE TRANSPORT SYSTEM PERMEASE-RELATED"/>
    <property type="match status" value="1"/>
</dbReference>
<feature type="transmembrane region" description="Helical" evidence="11">
    <location>
        <begin position="113"/>
        <end position="137"/>
    </location>
</feature>
<keyword evidence="14" id="KW-1185">Reference proteome</keyword>
<sequence length="278" mass="31176">MPMVTRPAFLPGLPNWSRKTFFALALAAICFAFAFPVLWLILTSLRPESGVYYVHRGTEFTLGNFKEVLGQERIVEAFINSAVISTLATVFSLLVTVSSGYMLSRFTGPAARMWFGTIYVFRCVPYISWVLPLYFVVQSWGIYDTYVGLLLPHIAVHICFFSWLMKGFFDGIDPSMEYAAMIDGCSRWGAFIRVAIPSALPAISALAVLCWLFTWNEFLFALILTGNRVPVITVVMAQFVTEMGLHWNLMAATAVMALLPAFLIALFGQKYVIRGLRI</sequence>
<dbReference type="GO" id="GO:0055085">
    <property type="term" value="P:transmembrane transport"/>
    <property type="evidence" value="ECO:0007669"/>
    <property type="project" value="InterPro"/>
</dbReference>
<evidence type="ECO:0000256" key="8">
    <source>
        <dbReference type="ARBA" id="ARBA00022989"/>
    </source>
</evidence>
<keyword evidence="6" id="KW-0762">Sugar transport</keyword>
<dbReference type="Proteomes" id="UP000050863">
    <property type="component" value="Unassembled WGS sequence"/>
</dbReference>
<evidence type="ECO:0000313" key="14">
    <source>
        <dbReference type="Proteomes" id="UP000050863"/>
    </source>
</evidence>
<evidence type="ECO:0000256" key="7">
    <source>
        <dbReference type="ARBA" id="ARBA00022692"/>
    </source>
</evidence>
<evidence type="ECO:0000259" key="12">
    <source>
        <dbReference type="PROSITE" id="PS50928"/>
    </source>
</evidence>
<dbReference type="Pfam" id="PF00528">
    <property type="entry name" value="BPD_transp_1"/>
    <property type="match status" value="1"/>
</dbReference>
<organism evidence="13 14">
    <name type="scientific">Bradyrhizobium jicamae</name>
    <dbReference type="NCBI Taxonomy" id="280332"/>
    <lineage>
        <taxon>Bacteria</taxon>
        <taxon>Pseudomonadati</taxon>
        <taxon>Pseudomonadota</taxon>
        <taxon>Alphaproteobacteria</taxon>
        <taxon>Hyphomicrobiales</taxon>
        <taxon>Nitrobacteraceae</taxon>
        <taxon>Bradyrhizobium</taxon>
    </lineage>
</organism>
<feature type="domain" description="ABC transmembrane type-1" evidence="12">
    <location>
        <begin position="78"/>
        <end position="268"/>
    </location>
</feature>
<comment type="function">
    <text evidence="1">Part of the ABC transporter complex MalEFGK involved in maltose/maltodextrin import. Probably responsible for the translocation of the substrate across the membrane.</text>
</comment>
<dbReference type="STRING" id="280332.CQ12_19090"/>
<evidence type="ECO:0000313" key="13">
    <source>
        <dbReference type="EMBL" id="KRQ98534.1"/>
    </source>
</evidence>
<dbReference type="InterPro" id="IPR000515">
    <property type="entry name" value="MetI-like"/>
</dbReference>
<dbReference type="InterPro" id="IPR035906">
    <property type="entry name" value="MetI-like_sf"/>
</dbReference>
<comment type="caution">
    <text evidence="13">The sequence shown here is derived from an EMBL/GenBank/DDBJ whole genome shotgun (WGS) entry which is preliminary data.</text>
</comment>
<dbReference type="SUPFAM" id="SSF161098">
    <property type="entry name" value="MetI-like"/>
    <property type="match status" value="1"/>
</dbReference>
<protein>
    <recommendedName>
        <fullName evidence="10">Maltose/maltodextrin transport system permease protein MalG</fullName>
    </recommendedName>
</protein>
<evidence type="ECO:0000256" key="1">
    <source>
        <dbReference type="ARBA" id="ARBA00002264"/>
    </source>
</evidence>
<dbReference type="AlphaFoldDB" id="A0A0R3KSB0"/>
<dbReference type="Gene3D" id="1.10.3720.10">
    <property type="entry name" value="MetI-like"/>
    <property type="match status" value="1"/>
</dbReference>
<evidence type="ECO:0000256" key="4">
    <source>
        <dbReference type="ARBA" id="ARBA00022448"/>
    </source>
</evidence>
<name>A0A0R3KSB0_9BRAD</name>
<evidence type="ECO:0000256" key="9">
    <source>
        <dbReference type="ARBA" id="ARBA00023136"/>
    </source>
</evidence>
<feature type="transmembrane region" description="Helical" evidence="11">
    <location>
        <begin position="245"/>
        <end position="268"/>
    </location>
</feature>
<evidence type="ECO:0000256" key="6">
    <source>
        <dbReference type="ARBA" id="ARBA00022597"/>
    </source>
</evidence>
<keyword evidence="5" id="KW-1003">Cell membrane</keyword>
<evidence type="ECO:0000256" key="10">
    <source>
        <dbReference type="ARBA" id="ARBA00041109"/>
    </source>
</evidence>
<feature type="transmembrane region" description="Helical" evidence="11">
    <location>
        <begin position="149"/>
        <end position="169"/>
    </location>
</feature>
<dbReference type="RefSeq" id="WP_057839066.1">
    <property type="nucleotide sequence ID" value="NZ_LLXZ01000183.1"/>
</dbReference>
<gene>
    <name evidence="13" type="ORF">CQ12_19090</name>
</gene>
<reference evidence="13 14" key="1">
    <citation type="submission" date="2014-03" db="EMBL/GenBank/DDBJ databases">
        <title>Bradyrhizobium valentinum sp. nov., isolated from effective nodules of Lupinus mariae-josephae, a lupine endemic of basic-lime soils in Eastern Spain.</title>
        <authorList>
            <person name="Duran D."/>
            <person name="Rey L."/>
            <person name="Navarro A."/>
            <person name="Busquets A."/>
            <person name="Imperial J."/>
            <person name="Ruiz-Argueso T."/>
        </authorList>
    </citation>
    <scope>NUCLEOTIDE SEQUENCE [LARGE SCALE GENOMIC DNA]</scope>
    <source>
        <strain evidence="13 14">PAC68</strain>
    </source>
</reference>
<comment type="similarity">
    <text evidence="3">Belongs to the binding-protein-dependent transport system permease family. MalFG subfamily.</text>
</comment>
<feature type="transmembrane region" description="Helical" evidence="11">
    <location>
        <begin position="77"/>
        <end position="101"/>
    </location>
</feature>
<proteinExistence type="inferred from homology"/>
<dbReference type="PROSITE" id="PS50928">
    <property type="entry name" value="ABC_TM1"/>
    <property type="match status" value="1"/>
</dbReference>
<evidence type="ECO:0000256" key="2">
    <source>
        <dbReference type="ARBA" id="ARBA00004651"/>
    </source>
</evidence>
<evidence type="ECO:0000256" key="3">
    <source>
        <dbReference type="ARBA" id="ARBA00009047"/>
    </source>
</evidence>
<dbReference type="InterPro" id="IPR050901">
    <property type="entry name" value="BP-dep_ABC_trans_perm"/>
</dbReference>
<keyword evidence="7 11" id="KW-0812">Transmembrane</keyword>
<comment type="subcellular location">
    <subcellularLocation>
        <location evidence="2 11">Cell membrane</location>
        <topology evidence="2 11">Multi-pass membrane protein</topology>
    </subcellularLocation>
</comment>
<dbReference type="OrthoDB" id="9815445at2"/>
<keyword evidence="4 11" id="KW-0813">Transport</keyword>
<feature type="transmembrane region" description="Helical" evidence="11">
    <location>
        <begin position="21"/>
        <end position="42"/>
    </location>
</feature>
<dbReference type="PANTHER" id="PTHR32243:SF50">
    <property type="entry name" value="MALTOSE_MALTODEXTRIN TRANSPORT SYSTEM PERMEASE PROTEIN MALG"/>
    <property type="match status" value="1"/>
</dbReference>
<evidence type="ECO:0000256" key="11">
    <source>
        <dbReference type="RuleBase" id="RU363032"/>
    </source>
</evidence>
<dbReference type="EMBL" id="LLXZ01000183">
    <property type="protein sequence ID" value="KRQ98534.1"/>
    <property type="molecule type" value="Genomic_DNA"/>
</dbReference>
<dbReference type="CDD" id="cd06261">
    <property type="entry name" value="TM_PBP2"/>
    <property type="match status" value="1"/>
</dbReference>
<feature type="transmembrane region" description="Helical" evidence="11">
    <location>
        <begin position="190"/>
        <end position="214"/>
    </location>
</feature>
<evidence type="ECO:0000256" key="5">
    <source>
        <dbReference type="ARBA" id="ARBA00022475"/>
    </source>
</evidence>
<keyword evidence="8 11" id="KW-1133">Transmembrane helix</keyword>
<dbReference type="GO" id="GO:0005886">
    <property type="term" value="C:plasma membrane"/>
    <property type="evidence" value="ECO:0007669"/>
    <property type="project" value="UniProtKB-SubCell"/>
</dbReference>
<keyword evidence="9 11" id="KW-0472">Membrane</keyword>